<name>A0A0A8XUQ4_ARUDO</name>
<reference evidence="6" key="2">
    <citation type="journal article" date="2015" name="Data Brief">
        <title>Shoot transcriptome of the giant reed, Arundo donax.</title>
        <authorList>
            <person name="Barrero R.A."/>
            <person name="Guerrero F.D."/>
            <person name="Moolhuijzen P."/>
            <person name="Goolsby J.A."/>
            <person name="Tidwell J."/>
            <person name="Bellgard S.E."/>
            <person name="Bellgard M.I."/>
        </authorList>
    </citation>
    <scope>NUCLEOTIDE SEQUENCE</scope>
    <source>
        <tissue evidence="6">Shoot tissue taken approximately 20 cm above the soil surface</tissue>
    </source>
</reference>
<evidence type="ECO:0000256" key="3">
    <source>
        <dbReference type="ARBA" id="ARBA00023125"/>
    </source>
</evidence>
<reference evidence="6" key="1">
    <citation type="submission" date="2014-09" db="EMBL/GenBank/DDBJ databases">
        <authorList>
            <person name="Magalhaes I.L.F."/>
            <person name="Oliveira U."/>
            <person name="Santos F.R."/>
            <person name="Vidigal T.H.D.A."/>
            <person name="Brescovit A.D."/>
            <person name="Santos A.J."/>
        </authorList>
    </citation>
    <scope>NUCLEOTIDE SEQUENCE</scope>
    <source>
        <tissue evidence="6">Shoot tissue taken approximately 20 cm above the soil surface</tissue>
    </source>
</reference>
<evidence type="ECO:0000256" key="2">
    <source>
        <dbReference type="ARBA" id="ARBA00023015"/>
    </source>
</evidence>
<protein>
    <recommendedName>
        <fullName evidence="7">TF-B3 domain-containing protein</fullName>
    </recommendedName>
</protein>
<evidence type="ECO:0000256" key="5">
    <source>
        <dbReference type="ARBA" id="ARBA00023242"/>
    </source>
</evidence>
<dbReference type="AlphaFoldDB" id="A0A0A8XUQ4"/>
<proteinExistence type="predicted"/>
<dbReference type="GO" id="GO:0003677">
    <property type="term" value="F:DNA binding"/>
    <property type="evidence" value="ECO:0007669"/>
    <property type="project" value="UniProtKB-KW"/>
</dbReference>
<evidence type="ECO:0000313" key="6">
    <source>
        <dbReference type="EMBL" id="JAD17581.1"/>
    </source>
</evidence>
<dbReference type="EMBL" id="GBRH01280314">
    <property type="protein sequence ID" value="JAD17581.1"/>
    <property type="molecule type" value="Transcribed_RNA"/>
</dbReference>
<keyword evidence="2" id="KW-0805">Transcription regulation</keyword>
<keyword evidence="3" id="KW-0238">DNA-binding</keyword>
<dbReference type="InterPro" id="IPR015300">
    <property type="entry name" value="DNA-bd_pseudobarrel_sf"/>
</dbReference>
<evidence type="ECO:0000256" key="1">
    <source>
        <dbReference type="ARBA" id="ARBA00004123"/>
    </source>
</evidence>
<dbReference type="SUPFAM" id="SSF101936">
    <property type="entry name" value="DNA-binding pseudobarrel domain"/>
    <property type="match status" value="1"/>
</dbReference>
<keyword evidence="4" id="KW-0804">Transcription</keyword>
<accession>A0A0A8XUQ4</accession>
<evidence type="ECO:0000256" key="4">
    <source>
        <dbReference type="ARBA" id="ARBA00023163"/>
    </source>
</evidence>
<dbReference type="Gene3D" id="2.40.330.10">
    <property type="entry name" value="DNA-binding pseudobarrel domain"/>
    <property type="match status" value="1"/>
</dbReference>
<sequence>MGPNHQDGKCCYYLNNSMPTGEDIMGTHKLVLAHGVDLEEVDMRKAEDIASGRDLTLPLYAVRLGSSQIRNGMYFNKAISDYLPQERTDLKLCYESSHLLTYGRAKKYNDGLVYIAGRWTSFVRNHRITDGLLCNFKFELSSDGMVIRVYNV</sequence>
<dbReference type="GO" id="GO:0005634">
    <property type="term" value="C:nucleus"/>
    <property type="evidence" value="ECO:0007669"/>
    <property type="project" value="UniProtKB-SubCell"/>
</dbReference>
<evidence type="ECO:0008006" key="7">
    <source>
        <dbReference type="Google" id="ProtNLM"/>
    </source>
</evidence>
<keyword evidence="5" id="KW-0539">Nucleus</keyword>
<comment type="subcellular location">
    <subcellularLocation>
        <location evidence="1">Nucleus</location>
    </subcellularLocation>
</comment>
<organism evidence="6">
    <name type="scientific">Arundo donax</name>
    <name type="common">Giant reed</name>
    <name type="synonym">Donax arundinaceus</name>
    <dbReference type="NCBI Taxonomy" id="35708"/>
    <lineage>
        <taxon>Eukaryota</taxon>
        <taxon>Viridiplantae</taxon>
        <taxon>Streptophyta</taxon>
        <taxon>Embryophyta</taxon>
        <taxon>Tracheophyta</taxon>
        <taxon>Spermatophyta</taxon>
        <taxon>Magnoliopsida</taxon>
        <taxon>Liliopsida</taxon>
        <taxon>Poales</taxon>
        <taxon>Poaceae</taxon>
        <taxon>PACMAD clade</taxon>
        <taxon>Arundinoideae</taxon>
        <taxon>Arundineae</taxon>
        <taxon>Arundo</taxon>
    </lineage>
</organism>